<dbReference type="PROSITE" id="PS50865">
    <property type="entry name" value="ZF_MYND_2"/>
    <property type="match status" value="1"/>
</dbReference>
<keyword evidence="2 5" id="KW-0863">Zinc-finger</keyword>
<organism evidence="8 9">
    <name type="scientific">Allacma fusca</name>
    <dbReference type="NCBI Taxonomy" id="39272"/>
    <lineage>
        <taxon>Eukaryota</taxon>
        <taxon>Metazoa</taxon>
        <taxon>Ecdysozoa</taxon>
        <taxon>Arthropoda</taxon>
        <taxon>Hexapoda</taxon>
        <taxon>Collembola</taxon>
        <taxon>Symphypleona</taxon>
        <taxon>Sminthuridae</taxon>
        <taxon>Allacma</taxon>
    </lineage>
</organism>
<dbReference type="AlphaFoldDB" id="A0A8J2P6P4"/>
<feature type="domain" description="MYND-type" evidence="7">
    <location>
        <begin position="1125"/>
        <end position="1164"/>
    </location>
</feature>
<dbReference type="Pfam" id="PF08238">
    <property type="entry name" value="Sel1"/>
    <property type="match status" value="4"/>
</dbReference>
<dbReference type="Proteomes" id="UP000708208">
    <property type="component" value="Unassembled WGS sequence"/>
</dbReference>
<gene>
    <name evidence="8" type="ORF">AFUS01_LOCUS27138</name>
</gene>
<dbReference type="PANTHER" id="PTHR11102:SF160">
    <property type="entry name" value="ERAD-ASSOCIATED E3 UBIQUITIN-PROTEIN LIGASE COMPONENT HRD3"/>
    <property type="match status" value="1"/>
</dbReference>
<dbReference type="OrthoDB" id="2384430at2759"/>
<keyword evidence="1" id="KW-0479">Metal-binding</keyword>
<proteinExistence type="inferred from homology"/>
<evidence type="ECO:0000256" key="1">
    <source>
        <dbReference type="ARBA" id="ARBA00022723"/>
    </source>
</evidence>
<sequence length="1181" mass="134785">MNHPRQNTVDLHNYLRLQFLLSNYGYRVLKNLYNKRSKNASGKSNEESNFVSQSASKASNTKMLPSTSSTETSARKSIDQWDLTFLASVLLRLDPGNATASSKYADENQQILTLRNLRNELEHIPIVCIPEHSFKHFWCAALNALAALGGSPEEIEHIRTTAKLSGLEFDTNGIINEDNNLRAKYLRQAGKAAVKSGHLETGVKFYSQALILSGIPKKLRGQLYGNRCEAYVSLLEQEAISTDEINTYEALAFADAQEACFARDCWKNWYRTAKVYKFLKNWKYAMVCLDGALDLNPELDHVKAEREQCFLKHCDSTSTELNLQITHSFGEVLNLTGQESVIGEDLNKKSSNVEKHLKVMEAIASGYGCSADQRVPACNVLAERYFCGVDLPKDSKKVVAFSLVGAKAGHPGAIWRLGYMFWSGEGVSQNRDLAVGLWEVAANIPRDPKNYTSMGLTSEGLGIAKAQFSLAQCYFTGIGVEENRSHAAELLAQSSIQGCFWASRSLSNLHEKGEGVVQNQEIALQYLKLAVEQGCTGSLMDLCLWYLTQENPNQAEVWFSRAVAAENPDAILWSDKIEKKIEFLKSTATTEPTPPVSEDIPLPSLDGVTSKHKNSCEATNEIWSQNENLQWPFPTKNLSKFSDIYEEIVEISSEYKIYINTLLRYMMEFQEGLEELTRMESSDDYSRQNIDRKSILEKFARCLELEQTLPELPKHLHETFTKIITDCLGDANEEINCNAHVCHVHLISNSEEAISAVEETRRLFPQKKYFYQVHCNLLHTQQKFSEGLRVAEEGLELWPDNCELLFLRAVHSRMILFENDIFLKNWIIIPSVRTPPASRSIQHSDILIRRERCKSVVHAYQEFIDKAPSDHWKISEAYYFIGSLCRTCFEWEQAEHYYSKGIDAEIRLPPCLQNDTLGKQLAELELELLDTTKYPSKQRFQALKVERFNRIMIKYSHPMMLYPNPKRVFIVFHHRENMMFFPPGTTRQIIDQADPKSERKLSHIQKAPQTAENLKEIFLNDMDPTVDRFYEGFFIDLVIMEDSLFEIELPIHSVVKDKNGDFQRLFTYNSDKESALLRKGLSFGSRIRINNPSLFVKTSLDGVGLRIDDPNSMIFTSGGDTDSLCRCCGKENSYFYCDKCDWVKYCGYKCLKQDYEVLFHSYICSPQLREYYCPDVVSDSD</sequence>
<dbReference type="PANTHER" id="PTHR11102">
    <property type="entry name" value="SEL-1-LIKE PROTEIN"/>
    <property type="match status" value="1"/>
</dbReference>
<name>A0A8J2P6P4_9HEXA</name>
<comment type="caution">
    <text evidence="8">The sequence shown here is derived from an EMBL/GenBank/DDBJ whole genome shotgun (WGS) entry which is preliminary data.</text>
</comment>
<evidence type="ECO:0000313" key="9">
    <source>
        <dbReference type="Proteomes" id="UP000708208"/>
    </source>
</evidence>
<dbReference type="GO" id="GO:0008270">
    <property type="term" value="F:zinc ion binding"/>
    <property type="evidence" value="ECO:0007669"/>
    <property type="project" value="UniProtKB-KW"/>
</dbReference>
<evidence type="ECO:0000313" key="8">
    <source>
        <dbReference type="EMBL" id="CAG7816521.1"/>
    </source>
</evidence>
<dbReference type="EMBL" id="CAJVCH010372101">
    <property type="protein sequence ID" value="CAG7816521.1"/>
    <property type="molecule type" value="Genomic_DNA"/>
</dbReference>
<accession>A0A8J2P6P4</accession>
<keyword evidence="3" id="KW-0862">Zinc</keyword>
<feature type="region of interest" description="Disordered" evidence="6">
    <location>
        <begin position="38"/>
        <end position="71"/>
    </location>
</feature>
<dbReference type="InterPro" id="IPR002893">
    <property type="entry name" value="Znf_MYND"/>
</dbReference>
<dbReference type="PROSITE" id="PS01360">
    <property type="entry name" value="ZF_MYND_1"/>
    <property type="match status" value="1"/>
</dbReference>
<evidence type="ECO:0000256" key="4">
    <source>
        <dbReference type="ARBA" id="ARBA00038101"/>
    </source>
</evidence>
<evidence type="ECO:0000256" key="5">
    <source>
        <dbReference type="PROSITE-ProRule" id="PRU00134"/>
    </source>
</evidence>
<dbReference type="SMART" id="SM00671">
    <property type="entry name" value="SEL1"/>
    <property type="match status" value="5"/>
</dbReference>
<evidence type="ECO:0000259" key="7">
    <source>
        <dbReference type="PROSITE" id="PS50865"/>
    </source>
</evidence>
<dbReference type="SMART" id="SM00028">
    <property type="entry name" value="TPR"/>
    <property type="match status" value="3"/>
</dbReference>
<dbReference type="InterPro" id="IPR050767">
    <property type="entry name" value="Sel1_AlgK"/>
</dbReference>
<evidence type="ECO:0000256" key="6">
    <source>
        <dbReference type="SAM" id="MobiDB-lite"/>
    </source>
</evidence>
<keyword evidence="9" id="KW-1185">Reference proteome</keyword>
<reference evidence="8" key="1">
    <citation type="submission" date="2021-06" db="EMBL/GenBank/DDBJ databases">
        <authorList>
            <person name="Hodson N. C."/>
            <person name="Mongue J. A."/>
            <person name="Jaron S. K."/>
        </authorList>
    </citation>
    <scope>NUCLEOTIDE SEQUENCE</scope>
</reference>
<comment type="similarity">
    <text evidence="4">Belongs to the sel-1 family.</text>
</comment>
<feature type="compositionally biased region" description="Polar residues" evidence="6">
    <location>
        <begin position="39"/>
        <end position="71"/>
    </location>
</feature>
<dbReference type="InterPro" id="IPR019734">
    <property type="entry name" value="TPR_rpt"/>
</dbReference>
<evidence type="ECO:0000256" key="2">
    <source>
        <dbReference type="ARBA" id="ARBA00022771"/>
    </source>
</evidence>
<protein>
    <recommendedName>
        <fullName evidence="7">MYND-type domain-containing protein</fullName>
    </recommendedName>
</protein>
<evidence type="ECO:0000256" key="3">
    <source>
        <dbReference type="ARBA" id="ARBA00022833"/>
    </source>
</evidence>
<dbReference type="InterPro" id="IPR006597">
    <property type="entry name" value="Sel1-like"/>
</dbReference>